<evidence type="ECO:0000313" key="3">
    <source>
        <dbReference type="Proteomes" id="UP001500466"/>
    </source>
</evidence>
<name>A0ABP9HHD1_9ACTN</name>
<organism evidence="2 3">
    <name type="scientific">Yinghuangia aomiensis</name>
    <dbReference type="NCBI Taxonomy" id="676205"/>
    <lineage>
        <taxon>Bacteria</taxon>
        <taxon>Bacillati</taxon>
        <taxon>Actinomycetota</taxon>
        <taxon>Actinomycetes</taxon>
        <taxon>Kitasatosporales</taxon>
        <taxon>Streptomycetaceae</taxon>
        <taxon>Yinghuangia</taxon>
    </lineage>
</organism>
<evidence type="ECO:0000259" key="1">
    <source>
        <dbReference type="Pfam" id="PF04149"/>
    </source>
</evidence>
<reference evidence="3" key="1">
    <citation type="journal article" date="2019" name="Int. J. Syst. Evol. Microbiol.">
        <title>The Global Catalogue of Microorganisms (GCM) 10K type strain sequencing project: providing services to taxonomists for standard genome sequencing and annotation.</title>
        <authorList>
            <consortium name="The Broad Institute Genomics Platform"/>
            <consortium name="The Broad Institute Genome Sequencing Center for Infectious Disease"/>
            <person name="Wu L."/>
            <person name="Ma J."/>
        </authorList>
    </citation>
    <scope>NUCLEOTIDE SEQUENCE [LARGE SCALE GENOMIC DNA]</scope>
    <source>
        <strain evidence="3">JCM 17986</strain>
    </source>
</reference>
<feature type="domain" description="DUF397" evidence="1">
    <location>
        <begin position="10"/>
        <end position="63"/>
    </location>
</feature>
<accession>A0ABP9HHD1</accession>
<dbReference type="Pfam" id="PF04149">
    <property type="entry name" value="DUF397"/>
    <property type="match status" value="1"/>
</dbReference>
<proteinExistence type="predicted"/>
<evidence type="ECO:0000313" key="2">
    <source>
        <dbReference type="EMBL" id="GAA4970775.1"/>
    </source>
</evidence>
<dbReference type="Proteomes" id="UP001500466">
    <property type="component" value="Unassembled WGS sequence"/>
</dbReference>
<protein>
    <recommendedName>
        <fullName evidence="1">DUF397 domain-containing protein</fullName>
    </recommendedName>
</protein>
<gene>
    <name evidence="2" type="ORF">GCM10023205_40550</name>
</gene>
<keyword evidence="3" id="KW-1185">Reference proteome</keyword>
<dbReference type="RefSeq" id="WP_345676972.1">
    <property type="nucleotide sequence ID" value="NZ_BAABHS010000013.1"/>
</dbReference>
<dbReference type="InterPro" id="IPR007278">
    <property type="entry name" value="DUF397"/>
</dbReference>
<comment type="caution">
    <text evidence="2">The sequence shown here is derived from an EMBL/GenBank/DDBJ whole genome shotgun (WGS) entry which is preliminary data.</text>
</comment>
<dbReference type="EMBL" id="BAABHS010000013">
    <property type="protein sequence ID" value="GAA4970775.1"/>
    <property type="molecule type" value="Genomic_DNA"/>
</dbReference>
<sequence length="64" mass="6860">MNAQHTPRPQWFKSSYSTAQGGDCIETAAMNAGAVGVRDSKDVDRGHLTVSAASWRALTSSIKH</sequence>